<feature type="compositionally biased region" description="Basic residues" evidence="1">
    <location>
        <begin position="126"/>
        <end position="147"/>
    </location>
</feature>
<dbReference type="EMBL" id="JAHRIM010011241">
    <property type="protein sequence ID" value="MEQ2260779.1"/>
    <property type="molecule type" value="Genomic_DNA"/>
</dbReference>
<organism evidence="2 3">
    <name type="scientific">Xenotaenia resolanae</name>
    <dbReference type="NCBI Taxonomy" id="208358"/>
    <lineage>
        <taxon>Eukaryota</taxon>
        <taxon>Metazoa</taxon>
        <taxon>Chordata</taxon>
        <taxon>Craniata</taxon>
        <taxon>Vertebrata</taxon>
        <taxon>Euteleostomi</taxon>
        <taxon>Actinopterygii</taxon>
        <taxon>Neopterygii</taxon>
        <taxon>Teleostei</taxon>
        <taxon>Neoteleostei</taxon>
        <taxon>Acanthomorphata</taxon>
        <taxon>Ovalentaria</taxon>
        <taxon>Atherinomorphae</taxon>
        <taxon>Cyprinodontiformes</taxon>
        <taxon>Goodeidae</taxon>
        <taxon>Xenotaenia</taxon>
    </lineage>
</organism>
<gene>
    <name evidence="2" type="ORF">XENORESO_001358</name>
</gene>
<sequence>MSSCSISAFLEAVETFLCTIWRVNQLTCCLFCFFQSALMQQRIRSRFWMDLQRSHHIHLKQTNSTSTSIIVNNKYAFTLVSLSPRGLLCLHPPDSVKEAGVGGSFQSENTEANLCRLREASLHTRGALRQKRKKPGSNLKKKKRGPQ</sequence>
<keyword evidence="3" id="KW-1185">Reference proteome</keyword>
<comment type="caution">
    <text evidence="2">The sequence shown here is derived from an EMBL/GenBank/DDBJ whole genome shotgun (WGS) entry which is preliminary data.</text>
</comment>
<feature type="region of interest" description="Disordered" evidence="1">
    <location>
        <begin position="122"/>
        <end position="147"/>
    </location>
</feature>
<protein>
    <submittedName>
        <fullName evidence="2">Uncharacterized protein</fullName>
    </submittedName>
</protein>
<name>A0ABV0VU37_9TELE</name>
<evidence type="ECO:0000313" key="3">
    <source>
        <dbReference type="Proteomes" id="UP001444071"/>
    </source>
</evidence>
<reference evidence="2 3" key="1">
    <citation type="submission" date="2021-06" db="EMBL/GenBank/DDBJ databases">
        <authorList>
            <person name="Palmer J.M."/>
        </authorList>
    </citation>
    <scope>NUCLEOTIDE SEQUENCE [LARGE SCALE GENOMIC DNA]</scope>
    <source>
        <strain evidence="2 3">XR_2019</strain>
        <tissue evidence="2">Muscle</tissue>
    </source>
</reference>
<proteinExistence type="predicted"/>
<accession>A0ABV0VU37</accession>
<dbReference type="Proteomes" id="UP001444071">
    <property type="component" value="Unassembled WGS sequence"/>
</dbReference>
<evidence type="ECO:0000313" key="2">
    <source>
        <dbReference type="EMBL" id="MEQ2260779.1"/>
    </source>
</evidence>
<evidence type="ECO:0000256" key="1">
    <source>
        <dbReference type="SAM" id="MobiDB-lite"/>
    </source>
</evidence>